<evidence type="ECO:0000256" key="4">
    <source>
        <dbReference type="ARBA" id="ARBA00022840"/>
    </source>
</evidence>
<dbReference type="NCBIfam" id="TIGR00499">
    <property type="entry name" value="lysS_bact"/>
    <property type="match status" value="1"/>
</dbReference>
<dbReference type="InterPro" id="IPR012340">
    <property type="entry name" value="NA-bd_OB-fold"/>
</dbReference>
<keyword evidence="7" id="KW-0648">Protein biosynthesis</keyword>
<keyword evidence="3 7" id="KW-0547">Nucleotide-binding</keyword>
<organism evidence="10 11">
    <name type="scientific">Candidatus Dojkabacteria bacterium</name>
    <dbReference type="NCBI Taxonomy" id="2099670"/>
    <lineage>
        <taxon>Bacteria</taxon>
        <taxon>Candidatus Dojkabacteria</taxon>
    </lineage>
</organism>
<dbReference type="Pfam" id="PF09391">
    <property type="entry name" value="DUF2000"/>
    <property type="match status" value="1"/>
</dbReference>
<feature type="domain" description="Aminoacyl-transfer RNA synthetases class-II family profile" evidence="9">
    <location>
        <begin position="185"/>
        <end position="490"/>
    </location>
</feature>
<evidence type="ECO:0000256" key="2">
    <source>
        <dbReference type="ARBA" id="ARBA00022723"/>
    </source>
</evidence>
<accession>A0A955L764</accession>
<dbReference type="Gene3D" id="3.40.1490.10">
    <property type="entry name" value="Bit1"/>
    <property type="match status" value="1"/>
</dbReference>
<dbReference type="Pfam" id="PF00152">
    <property type="entry name" value="tRNA-synt_2"/>
    <property type="match status" value="1"/>
</dbReference>
<dbReference type="Gene3D" id="2.40.50.140">
    <property type="entry name" value="Nucleic acid-binding proteins"/>
    <property type="match status" value="1"/>
</dbReference>
<dbReference type="InterPro" id="IPR023476">
    <property type="entry name" value="Pep_tRNA_hydro_II_dom_sf"/>
</dbReference>
<name>A0A955L764_9BACT</name>
<evidence type="ECO:0000313" key="10">
    <source>
        <dbReference type="EMBL" id="MCA9385208.1"/>
    </source>
</evidence>
<sequence length="660" mass="75977">MSSKSALAQIRDYRIEKVKQLKDMGIDPYPSKSFRTHTTDQINNNYDELEGQEVTVSGRLVSWREHGHLIFGHIQDQKGRVQLYIRDEELKPTNVDSQTLGFDNFNLLDVGDIIEATGIVTKTQRGEISVQPKTVRMLTKSIRPLPEKWQGIKDQETLFRKRYLDMIMNPDHKWRFEKAAQITFAIREFLNHRGFLEIKTPIIQPVYGGTTAKPFKTTVNALNSDYYLAVSHELYLKRLITAGFENVYNLVGYFRNEGIDRSHNPEFNMIETMTAFKNYEYNMELTEELYKYIGEKVFGKTVFKIQGQDVDFGKPWERIMMIDAVKKYANYDFNQVKSIEEAHKILDEIGYRDDKPASIGESMLKVFEEKVEEQLIQPTFIYGHPVEISPLAKTMTNDPRFVERFEGFMGGIEAGDNWTELNDPVELYERFKEQVERGRGGEDEFHPMDIEFIECMEYGMPPTTGLGPGVERLMMMFTETEYIDDVLFFPMQRPAPISELDKEIYGEEYLVGTEGTDSKTTEQDFSQKFVIVVNKELEAWQHANTIGHISAYLGNTLSETFATGDSFATKDGKTHPRNSQFPIVVLGAKPGQMSNLMEKVRESGLHYHGFIREMIETTDDAEITKILSQKSDSEIEYLGIGIFGKNDDVDGLTKKFSLLK</sequence>
<comment type="subunit">
    <text evidence="7">Homodimer.</text>
</comment>
<reference evidence="10" key="2">
    <citation type="journal article" date="2021" name="Microbiome">
        <title>Successional dynamics and alternative stable states in a saline activated sludge microbial community over 9 years.</title>
        <authorList>
            <person name="Wang Y."/>
            <person name="Ye J."/>
            <person name="Ju F."/>
            <person name="Liu L."/>
            <person name="Boyd J.A."/>
            <person name="Deng Y."/>
            <person name="Parks D.H."/>
            <person name="Jiang X."/>
            <person name="Yin X."/>
            <person name="Woodcroft B.J."/>
            <person name="Tyson G.W."/>
            <person name="Hugenholtz P."/>
            <person name="Polz M.F."/>
            <person name="Zhang T."/>
        </authorList>
    </citation>
    <scope>NUCLEOTIDE SEQUENCE</scope>
    <source>
        <strain evidence="10">HKST-UBA11</strain>
    </source>
</reference>
<dbReference type="PANTHER" id="PTHR42918:SF15">
    <property type="entry name" value="LYSINE--TRNA LIGASE, CHLOROPLASTIC_MITOCHONDRIAL"/>
    <property type="match status" value="1"/>
</dbReference>
<dbReference type="InterPro" id="IPR004365">
    <property type="entry name" value="NA-bd_OB_tRNA"/>
</dbReference>
<keyword evidence="5 7" id="KW-0030">Aminoacyl-tRNA synthetase</keyword>
<evidence type="ECO:0000256" key="5">
    <source>
        <dbReference type="ARBA" id="ARBA00023146"/>
    </source>
</evidence>
<dbReference type="InterPro" id="IPR045864">
    <property type="entry name" value="aa-tRNA-synth_II/BPL/LPL"/>
</dbReference>
<dbReference type="InterPro" id="IPR002313">
    <property type="entry name" value="Lys-tRNA-ligase_II"/>
</dbReference>
<evidence type="ECO:0000256" key="7">
    <source>
        <dbReference type="HAMAP-Rule" id="MF_00252"/>
    </source>
</evidence>
<dbReference type="InterPro" id="IPR044136">
    <property type="entry name" value="Lys-tRNA-ligase_II_N"/>
</dbReference>
<evidence type="ECO:0000313" key="11">
    <source>
        <dbReference type="Proteomes" id="UP000754563"/>
    </source>
</evidence>
<dbReference type="GO" id="GO:0000287">
    <property type="term" value="F:magnesium ion binding"/>
    <property type="evidence" value="ECO:0007669"/>
    <property type="project" value="UniProtKB-UniRule"/>
</dbReference>
<dbReference type="Gene3D" id="3.30.930.10">
    <property type="entry name" value="Bira Bifunctional Protein, Domain 2"/>
    <property type="match status" value="1"/>
</dbReference>
<gene>
    <name evidence="7 10" type="primary">lysS</name>
    <name evidence="10" type="ORF">KC717_01010</name>
</gene>
<feature type="binding site" evidence="7">
    <location>
        <position position="406"/>
    </location>
    <ligand>
        <name>Mg(2+)</name>
        <dbReference type="ChEBI" id="CHEBI:18420"/>
        <label>1</label>
    </ligand>
</feature>
<proteinExistence type="inferred from homology"/>
<dbReference type="SUPFAM" id="SSF50249">
    <property type="entry name" value="Nucleic acid-binding proteins"/>
    <property type="match status" value="1"/>
</dbReference>
<evidence type="ECO:0000256" key="8">
    <source>
        <dbReference type="RuleBase" id="RU000336"/>
    </source>
</evidence>
<dbReference type="InterPro" id="IPR004364">
    <property type="entry name" value="Aa-tRNA-synt_II"/>
</dbReference>
<comment type="catalytic activity">
    <reaction evidence="6 7 8">
        <text>tRNA(Lys) + L-lysine + ATP = L-lysyl-tRNA(Lys) + AMP + diphosphate</text>
        <dbReference type="Rhea" id="RHEA:20792"/>
        <dbReference type="Rhea" id="RHEA-COMP:9696"/>
        <dbReference type="Rhea" id="RHEA-COMP:9697"/>
        <dbReference type="ChEBI" id="CHEBI:30616"/>
        <dbReference type="ChEBI" id="CHEBI:32551"/>
        <dbReference type="ChEBI" id="CHEBI:33019"/>
        <dbReference type="ChEBI" id="CHEBI:78442"/>
        <dbReference type="ChEBI" id="CHEBI:78529"/>
        <dbReference type="ChEBI" id="CHEBI:456215"/>
        <dbReference type="EC" id="6.1.1.6"/>
    </reaction>
</comment>
<comment type="similarity">
    <text evidence="7">Belongs to the class-II aminoacyl-tRNA synthetase family.</text>
</comment>
<dbReference type="GO" id="GO:0005829">
    <property type="term" value="C:cytosol"/>
    <property type="evidence" value="ECO:0007669"/>
    <property type="project" value="TreeGrafter"/>
</dbReference>
<dbReference type="PANTHER" id="PTHR42918">
    <property type="entry name" value="LYSYL-TRNA SYNTHETASE"/>
    <property type="match status" value="1"/>
</dbReference>
<dbReference type="Pfam" id="PF01336">
    <property type="entry name" value="tRNA_anti-codon"/>
    <property type="match status" value="1"/>
</dbReference>
<feature type="binding site" evidence="7">
    <location>
        <position position="413"/>
    </location>
    <ligand>
        <name>Mg(2+)</name>
        <dbReference type="ChEBI" id="CHEBI:18420"/>
        <label>2</label>
    </ligand>
</feature>
<keyword evidence="4 7" id="KW-0067">ATP-binding</keyword>
<keyword evidence="7 8" id="KW-0460">Magnesium</keyword>
<dbReference type="CDD" id="cd04322">
    <property type="entry name" value="LysRS_N"/>
    <property type="match status" value="1"/>
</dbReference>
<evidence type="ECO:0000256" key="1">
    <source>
        <dbReference type="ARBA" id="ARBA00022598"/>
    </source>
</evidence>
<dbReference type="GO" id="GO:0004824">
    <property type="term" value="F:lysine-tRNA ligase activity"/>
    <property type="evidence" value="ECO:0007669"/>
    <property type="project" value="UniProtKB-UniRule"/>
</dbReference>
<dbReference type="Proteomes" id="UP000754563">
    <property type="component" value="Unassembled WGS sequence"/>
</dbReference>
<protein>
    <recommendedName>
        <fullName evidence="7">Lysine--tRNA ligase</fullName>
        <ecNumber evidence="7">6.1.1.6</ecNumber>
    </recommendedName>
    <alternativeName>
        <fullName evidence="7">Lysyl-tRNA synthetase</fullName>
        <shortName evidence="7">LysRS</shortName>
    </alternativeName>
</protein>
<feature type="binding site" evidence="7">
    <location>
        <position position="413"/>
    </location>
    <ligand>
        <name>Mg(2+)</name>
        <dbReference type="ChEBI" id="CHEBI:18420"/>
        <label>1</label>
    </ligand>
</feature>
<dbReference type="AlphaFoldDB" id="A0A955L764"/>
<reference evidence="10" key="1">
    <citation type="submission" date="2020-04" db="EMBL/GenBank/DDBJ databases">
        <authorList>
            <person name="Zhang T."/>
        </authorList>
    </citation>
    <scope>NUCLEOTIDE SEQUENCE</scope>
    <source>
        <strain evidence="10">HKST-UBA11</strain>
    </source>
</reference>
<dbReference type="EC" id="6.1.1.6" evidence="7"/>
<comment type="caution">
    <text evidence="10">The sequence shown here is derived from an EMBL/GenBank/DDBJ whole genome shotgun (WGS) entry which is preliminary data.</text>
</comment>
<comment type="subcellular location">
    <subcellularLocation>
        <location evidence="7">Cytoplasm</location>
    </subcellularLocation>
</comment>
<evidence type="ECO:0000256" key="6">
    <source>
        <dbReference type="ARBA" id="ARBA00048573"/>
    </source>
</evidence>
<dbReference type="NCBIfam" id="NF001756">
    <property type="entry name" value="PRK00484.1"/>
    <property type="match status" value="1"/>
</dbReference>
<dbReference type="GO" id="GO:0000049">
    <property type="term" value="F:tRNA binding"/>
    <property type="evidence" value="ECO:0007669"/>
    <property type="project" value="TreeGrafter"/>
</dbReference>
<keyword evidence="1 7" id="KW-0436">Ligase</keyword>
<dbReference type="PROSITE" id="PS50862">
    <property type="entry name" value="AA_TRNA_LIGASE_II"/>
    <property type="match status" value="1"/>
</dbReference>
<evidence type="ECO:0000259" key="9">
    <source>
        <dbReference type="PROSITE" id="PS50862"/>
    </source>
</evidence>
<keyword evidence="2 7" id="KW-0479">Metal-binding</keyword>
<dbReference type="InterPro" id="IPR018149">
    <property type="entry name" value="Lys-tRNA-synth_II_C"/>
</dbReference>
<comment type="cofactor">
    <cofactor evidence="7 8">
        <name>Mg(2+)</name>
        <dbReference type="ChEBI" id="CHEBI:18420"/>
    </cofactor>
    <text evidence="7 8">Binds 3 Mg(2+) ions per subunit.</text>
</comment>
<dbReference type="InterPro" id="IPR006195">
    <property type="entry name" value="aa-tRNA-synth_II"/>
</dbReference>
<dbReference type="PRINTS" id="PR00982">
    <property type="entry name" value="TRNASYNTHLYS"/>
</dbReference>
<evidence type="ECO:0000256" key="3">
    <source>
        <dbReference type="ARBA" id="ARBA00022741"/>
    </source>
</evidence>
<dbReference type="EMBL" id="JAGQLH010000007">
    <property type="protein sequence ID" value="MCA9385208.1"/>
    <property type="molecule type" value="Genomic_DNA"/>
</dbReference>
<dbReference type="SUPFAM" id="SSF55681">
    <property type="entry name" value="Class II aaRS and biotin synthetases"/>
    <property type="match status" value="1"/>
</dbReference>
<dbReference type="GO" id="GO:0005524">
    <property type="term" value="F:ATP binding"/>
    <property type="evidence" value="ECO:0007669"/>
    <property type="project" value="UniProtKB-UniRule"/>
</dbReference>
<keyword evidence="7" id="KW-0963">Cytoplasm</keyword>
<dbReference type="HAMAP" id="MF_00252">
    <property type="entry name" value="Lys_tRNA_synth_class2"/>
    <property type="match status" value="1"/>
</dbReference>
<dbReference type="SUPFAM" id="SSF102462">
    <property type="entry name" value="Peptidyl-tRNA hydrolase II"/>
    <property type="match status" value="1"/>
</dbReference>
<dbReference type="GO" id="GO:0006430">
    <property type="term" value="P:lysyl-tRNA aminoacylation"/>
    <property type="evidence" value="ECO:0007669"/>
    <property type="project" value="UniProtKB-UniRule"/>
</dbReference>
<dbReference type="InterPro" id="IPR018988">
    <property type="entry name" value="DUF2000"/>
</dbReference>